<dbReference type="EMBL" id="LAZR01047634">
    <property type="protein sequence ID" value="KKK93761.1"/>
    <property type="molecule type" value="Genomic_DNA"/>
</dbReference>
<comment type="caution">
    <text evidence="1">The sequence shown here is derived from an EMBL/GenBank/DDBJ whole genome shotgun (WGS) entry which is preliminary data.</text>
</comment>
<gene>
    <name evidence="1" type="ORF">LCGC14_2689640</name>
</gene>
<protein>
    <submittedName>
        <fullName evidence="1">Uncharacterized protein</fullName>
    </submittedName>
</protein>
<dbReference type="AlphaFoldDB" id="A0A0F9CAK7"/>
<reference evidence="1" key="1">
    <citation type="journal article" date="2015" name="Nature">
        <title>Complex archaea that bridge the gap between prokaryotes and eukaryotes.</title>
        <authorList>
            <person name="Spang A."/>
            <person name="Saw J.H."/>
            <person name="Jorgensen S.L."/>
            <person name="Zaremba-Niedzwiedzka K."/>
            <person name="Martijn J."/>
            <person name="Lind A.E."/>
            <person name="van Eijk R."/>
            <person name="Schleper C."/>
            <person name="Guy L."/>
            <person name="Ettema T.J."/>
        </authorList>
    </citation>
    <scope>NUCLEOTIDE SEQUENCE</scope>
</reference>
<proteinExistence type="predicted"/>
<accession>A0A0F9CAK7</accession>
<organism evidence="1">
    <name type="scientific">marine sediment metagenome</name>
    <dbReference type="NCBI Taxonomy" id="412755"/>
    <lineage>
        <taxon>unclassified sequences</taxon>
        <taxon>metagenomes</taxon>
        <taxon>ecological metagenomes</taxon>
    </lineage>
</organism>
<name>A0A0F9CAK7_9ZZZZ</name>
<sequence length="244" mass="28392">MSEADYKKAVNVLYKAGGFPYPFSETIHEILKITIKDDNLDFVMAFQNQTSQTMEQLKKSSGLSEEEILKKVEALAKWGVIIDQPNRHGVMVFQIFPFHRQFEYIFMKNLEKTEENYHIAQLFGKLNEEHNDLVQSNYDRWETTMGRMPAQDRTVPILENRETGEDLNIIVNKDLEVPSEQILPTQRIRELIEKYDDIAVGNCYCRQHQEFLDNPCKQIELTPSCFTLGKSARHTSNHGFSKLV</sequence>
<feature type="non-terminal residue" evidence="1">
    <location>
        <position position="244"/>
    </location>
</feature>
<evidence type="ECO:0000313" key="1">
    <source>
        <dbReference type="EMBL" id="KKK93761.1"/>
    </source>
</evidence>